<dbReference type="EMBL" id="LSBJ02000006">
    <property type="protein sequence ID" value="OAQ62765.1"/>
    <property type="molecule type" value="Genomic_DNA"/>
</dbReference>
<dbReference type="KEGG" id="pchm:VFPPC_11181"/>
<dbReference type="RefSeq" id="XP_018140345.1">
    <property type="nucleotide sequence ID" value="XM_018289438.1"/>
</dbReference>
<dbReference type="GeneID" id="28853432"/>
<dbReference type="Gene3D" id="2.60.120.1560">
    <property type="match status" value="1"/>
</dbReference>
<dbReference type="AlphaFoldDB" id="A0A179FB53"/>
<name>A0A179FB53_METCM</name>
<accession>A0A179FB53</accession>
<feature type="domain" description="PA14" evidence="2">
    <location>
        <begin position="54"/>
        <end position="224"/>
    </location>
</feature>
<organism evidence="3 4">
    <name type="scientific">Pochonia chlamydosporia 170</name>
    <dbReference type="NCBI Taxonomy" id="1380566"/>
    <lineage>
        <taxon>Eukaryota</taxon>
        <taxon>Fungi</taxon>
        <taxon>Dikarya</taxon>
        <taxon>Ascomycota</taxon>
        <taxon>Pezizomycotina</taxon>
        <taxon>Sordariomycetes</taxon>
        <taxon>Hypocreomycetidae</taxon>
        <taxon>Hypocreales</taxon>
        <taxon>Clavicipitaceae</taxon>
        <taxon>Pochonia</taxon>
    </lineage>
</organism>
<evidence type="ECO:0000313" key="4">
    <source>
        <dbReference type="Proteomes" id="UP000078397"/>
    </source>
</evidence>
<dbReference type="Pfam" id="PF10528">
    <property type="entry name" value="GLEYA"/>
    <property type="match status" value="1"/>
</dbReference>
<sequence>MKVRILIASVIARALFVAALPSASEAPDLTKCVPGLRWAYYKLSRGDVVQPGKLTQHSLLNYQRDGDAWAKTLDIPTLLRGQTPAVAGTTAKLGTGPPNNVGSLTTAVYGTPLDLSNAVVQHIGYFYAKNAGSYLFKLATSDTIYLWLGNKAKSGFNSANADVITMGRINGPDYYDFRYNAAANSYIPIRILYVSAQDSTPSAASQYGFYFEIRDTSNNIFVDPWTAATDQLTPSCSSSSEAKPFEFQEESFSVQNLAALGELPQLDESQKDTLSKLVTLALDSNTVQSFVTAKLPVTLSAIDGVTKRIGAPVLENLDSLPSRPATIVFTFLGDFLSCTIQGKTLNEAYDCATRAVSALGDSRTVVVPERCNNPLGQLEIPFTGGWPARCHDPTSTQHPEGNWMRRALFRGLCKTGNLLMGSKFAEADRVRGRSCDDRFPSDADISKIKDAHLKAKMELALTGLIDYHKQVQARVDEGGVVTSGDVEKAAEYIAQGAFPSYEGKDKEEAMQLARLFMGNVQSAVHLQQWASQPVAIVQIIPMDQVAIKKALEITNTRYPGLFQDTALEGNQLCYSAQEVLKLPFSNRDRVSESLIYIEQTMRKNVRTCKGCPRGGGKWAFACGRSI</sequence>
<feature type="signal peptide" evidence="1">
    <location>
        <begin position="1"/>
        <end position="26"/>
    </location>
</feature>
<dbReference type="Proteomes" id="UP000078397">
    <property type="component" value="Unassembled WGS sequence"/>
</dbReference>
<gene>
    <name evidence="3" type="ORF">VFPPC_11181</name>
</gene>
<dbReference type="InterPro" id="IPR037524">
    <property type="entry name" value="PA14/GLEYA"/>
</dbReference>
<dbReference type="InterPro" id="IPR018871">
    <property type="entry name" value="GLEYA_adhesin_domain"/>
</dbReference>
<dbReference type="PROSITE" id="PS51820">
    <property type="entry name" value="PA14"/>
    <property type="match status" value="1"/>
</dbReference>
<dbReference type="STRING" id="1380566.A0A179FB53"/>
<evidence type="ECO:0000256" key="1">
    <source>
        <dbReference type="SAM" id="SignalP"/>
    </source>
</evidence>
<proteinExistence type="predicted"/>
<keyword evidence="1" id="KW-0732">Signal</keyword>
<evidence type="ECO:0000259" key="2">
    <source>
        <dbReference type="PROSITE" id="PS51820"/>
    </source>
</evidence>
<dbReference type="OrthoDB" id="4947802at2759"/>
<reference evidence="3 4" key="1">
    <citation type="journal article" date="2016" name="PLoS Pathog.">
        <title>Biosynthesis of antibiotic leucinostatins in bio-control fungus Purpureocillium lilacinum and their inhibition on phytophthora revealed by genome mining.</title>
        <authorList>
            <person name="Wang G."/>
            <person name="Liu Z."/>
            <person name="Lin R."/>
            <person name="Li E."/>
            <person name="Mao Z."/>
            <person name="Ling J."/>
            <person name="Yang Y."/>
            <person name="Yin W.B."/>
            <person name="Xie B."/>
        </authorList>
    </citation>
    <scope>NUCLEOTIDE SEQUENCE [LARGE SCALE GENOMIC DNA]</scope>
    <source>
        <strain evidence="3">170</strain>
    </source>
</reference>
<feature type="chain" id="PRO_5008101465" evidence="1">
    <location>
        <begin position="27"/>
        <end position="626"/>
    </location>
</feature>
<keyword evidence="4" id="KW-1185">Reference proteome</keyword>
<protein>
    <submittedName>
        <fullName evidence="3">GLEYA domain-containing protein</fullName>
    </submittedName>
</protein>
<comment type="caution">
    <text evidence="3">The sequence shown here is derived from an EMBL/GenBank/DDBJ whole genome shotgun (WGS) entry which is preliminary data.</text>
</comment>
<evidence type="ECO:0000313" key="3">
    <source>
        <dbReference type="EMBL" id="OAQ62765.1"/>
    </source>
</evidence>